<name>A0ABV2SXC0_9FLAO</name>
<organism evidence="1 2">
    <name type="scientific">Sediminicola arcticus</name>
    <dbReference type="NCBI Taxonomy" id="1574308"/>
    <lineage>
        <taxon>Bacteria</taxon>
        <taxon>Pseudomonadati</taxon>
        <taxon>Bacteroidota</taxon>
        <taxon>Flavobacteriia</taxon>
        <taxon>Flavobacteriales</taxon>
        <taxon>Flavobacteriaceae</taxon>
        <taxon>Sediminicola</taxon>
    </lineage>
</organism>
<dbReference type="Proteomes" id="UP001549799">
    <property type="component" value="Unassembled WGS sequence"/>
</dbReference>
<reference evidence="1 2" key="1">
    <citation type="submission" date="2024-07" db="EMBL/GenBank/DDBJ databases">
        <title>The genome sequence of type strain Sediminicola arcticus GDMCC 1.2805.</title>
        <authorList>
            <person name="Liu Y."/>
        </authorList>
    </citation>
    <scope>NUCLEOTIDE SEQUENCE [LARGE SCALE GENOMIC DNA]</scope>
    <source>
        <strain evidence="1 2">GDMCC 1.2805</strain>
    </source>
</reference>
<sequence length="294" mass="33397">MPYTLTNKLLELHVDFPSENYTGSRFDWSGKITSVKFQNISITGVEQTNLAEGIHRGKGFYNEFGINSPLGFDTTEIGDWFHKIGVGLLKKDSDIYDFQKNYEVHPAEFNVIKSKTQITSTCIAKLYNGFGYILNKEIALFKSGFTIRYQLKNTGDKTIKTNEYNHNFLAVDKSLIGIDYHLKFSFPLQPNLFGETVNPEKKAILGKDDVSFIGTPQEQFFFSNLSGGKTVYAQWELLNLKSNIGIRETGSFPTNSFNLWGWTHVISPEIYHTIALNPGETTSWSRTYDIFTIA</sequence>
<dbReference type="EMBL" id="JBEXAE010000008">
    <property type="protein sequence ID" value="MET6991786.1"/>
    <property type="molecule type" value="Genomic_DNA"/>
</dbReference>
<accession>A0ABV2SXC0</accession>
<protein>
    <submittedName>
        <fullName evidence="1">Uncharacterized protein</fullName>
    </submittedName>
</protein>
<evidence type="ECO:0000313" key="1">
    <source>
        <dbReference type="EMBL" id="MET6991786.1"/>
    </source>
</evidence>
<gene>
    <name evidence="1" type="ORF">ABXZ36_14140</name>
</gene>
<proteinExistence type="predicted"/>
<keyword evidence="2" id="KW-1185">Reference proteome</keyword>
<comment type="caution">
    <text evidence="1">The sequence shown here is derived from an EMBL/GenBank/DDBJ whole genome shotgun (WGS) entry which is preliminary data.</text>
</comment>
<dbReference type="RefSeq" id="WP_354616332.1">
    <property type="nucleotide sequence ID" value="NZ_JBEXAE010000008.1"/>
</dbReference>
<evidence type="ECO:0000313" key="2">
    <source>
        <dbReference type="Proteomes" id="UP001549799"/>
    </source>
</evidence>